<comment type="caution">
    <text evidence="3">The sequence shown here is derived from an EMBL/GenBank/DDBJ whole genome shotgun (WGS) entry which is preliminary data.</text>
</comment>
<dbReference type="Proteomes" id="UP001462640">
    <property type="component" value="Unassembled WGS sequence"/>
</dbReference>
<sequence>MQILLQIRSTARSLARSAAGVCAAALLGLASQAQAADVGLSLSVVQPGVYGRIDIGPQYRPDVVYAEPVWIQRPRHVYRAPPPIYLYAPPHHVRDWGRYCGGYGACGRPVLFIEERWVRDWHDHRGWEHDHGRGHGHGHGHGHRRDRDWDRGDDRYAPQRGRRD</sequence>
<dbReference type="RefSeq" id="WP_347611413.1">
    <property type="nucleotide sequence ID" value="NZ_JBDPZC010000007.1"/>
</dbReference>
<organism evidence="3 4">
    <name type="scientific">Roseateles flavus</name>
    <dbReference type="NCBI Taxonomy" id="3149041"/>
    <lineage>
        <taxon>Bacteria</taxon>
        <taxon>Pseudomonadati</taxon>
        <taxon>Pseudomonadota</taxon>
        <taxon>Betaproteobacteria</taxon>
        <taxon>Burkholderiales</taxon>
        <taxon>Sphaerotilaceae</taxon>
        <taxon>Roseateles</taxon>
    </lineage>
</organism>
<accession>A0ABV0GGY9</accession>
<keyword evidence="4" id="KW-1185">Reference proteome</keyword>
<evidence type="ECO:0000313" key="3">
    <source>
        <dbReference type="EMBL" id="MEO3714305.1"/>
    </source>
</evidence>
<protein>
    <submittedName>
        <fullName evidence="3">Uncharacterized protein</fullName>
    </submittedName>
</protein>
<feature type="region of interest" description="Disordered" evidence="1">
    <location>
        <begin position="130"/>
        <end position="164"/>
    </location>
</feature>
<feature type="compositionally biased region" description="Basic and acidic residues" evidence="1">
    <location>
        <begin position="145"/>
        <end position="157"/>
    </location>
</feature>
<keyword evidence="2" id="KW-0732">Signal</keyword>
<feature type="compositionally biased region" description="Basic residues" evidence="1">
    <location>
        <begin position="134"/>
        <end position="144"/>
    </location>
</feature>
<gene>
    <name evidence="3" type="ORF">ABDJ40_16190</name>
</gene>
<feature type="chain" id="PRO_5046946579" evidence="2">
    <location>
        <begin position="36"/>
        <end position="164"/>
    </location>
</feature>
<evidence type="ECO:0000256" key="1">
    <source>
        <dbReference type="SAM" id="MobiDB-lite"/>
    </source>
</evidence>
<reference evidence="3 4" key="1">
    <citation type="submission" date="2024-05" db="EMBL/GenBank/DDBJ databases">
        <title>Roseateles sp. 2.12 16S ribosomal RNA gene Genome sequencing and assembly.</title>
        <authorList>
            <person name="Woo H."/>
        </authorList>
    </citation>
    <scope>NUCLEOTIDE SEQUENCE [LARGE SCALE GENOMIC DNA]</scope>
    <source>
        <strain evidence="3 4">2.12</strain>
    </source>
</reference>
<feature type="signal peptide" evidence="2">
    <location>
        <begin position="1"/>
        <end position="35"/>
    </location>
</feature>
<name>A0ABV0GGY9_9BURK</name>
<evidence type="ECO:0000256" key="2">
    <source>
        <dbReference type="SAM" id="SignalP"/>
    </source>
</evidence>
<dbReference type="EMBL" id="JBDPZC010000007">
    <property type="protein sequence ID" value="MEO3714305.1"/>
    <property type="molecule type" value="Genomic_DNA"/>
</dbReference>
<proteinExistence type="predicted"/>
<evidence type="ECO:0000313" key="4">
    <source>
        <dbReference type="Proteomes" id="UP001462640"/>
    </source>
</evidence>